<name>A0A9W4KEX9_9EURO</name>
<evidence type="ECO:0000313" key="1">
    <source>
        <dbReference type="EMBL" id="CAG8905442.1"/>
    </source>
</evidence>
<dbReference type="Proteomes" id="UP001154252">
    <property type="component" value="Unassembled WGS sequence"/>
</dbReference>
<accession>A0A9W4KEX9</accession>
<comment type="caution">
    <text evidence="1">The sequence shown here is derived from an EMBL/GenBank/DDBJ whole genome shotgun (WGS) entry which is preliminary data.</text>
</comment>
<reference evidence="1" key="1">
    <citation type="submission" date="2021-07" db="EMBL/GenBank/DDBJ databases">
        <authorList>
            <person name="Branca A.L. A."/>
        </authorList>
    </citation>
    <scope>NUCLEOTIDE SEQUENCE</scope>
</reference>
<gene>
    <name evidence="1" type="ORF">PEGY_LOCUS8170</name>
</gene>
<dbReference type="OrthoDB" id="6499973at2759"/>
<proteinExistence type="predicted"/>
<sequence length="219" mass="26086">MSRIRLPRQLYPWLPGHFRDLYHWLNSTEPTWGYTIYLTTYTPQSHAAFPRMVDLTTAYIKNGFYGQYESRLRYDPRADEFNRTPFDEIWAKYKPRVVEDASQFDGASIDQVRAHFKAWATERDMLDRFPSYRMFIVIDEESFQTLQNAPLPEDLPQRLEDMQRHYVKVVEALEEDPEPPFPGWMKCSLSGIFDLWPNMQEGAYLEESYSLRPRGTDVY</sequence>
<evidence type="ECO:0000313" key="2">
    <source>
        <dbReference type="Proteomes" id="UP001154252"/>
    </source>
</evidence>
<organism evidence="1 2">
    <name type="scientific">Penicillium egyptiacum</name>
    <dbReference type="NCBI Taxonomy" id="1303716"/>
    <lineage>
        <taxon>Eukaryota</taxon>
        <taxon>Fungi</taxon>
        <taxon>Dikarya</taxon>
        <taxon>Ascomycota</taxon>
        <taxon>Pezizomycotina</taxon>
        <taxon>Eurotiomycetes</taxon>
        <taxon>Eurotiomycetidae</taxon>
        <taxon>Eurotiales</taxon>
        <taxon>Aspergillaceae</taxon>
        <taxon>Penicillium</taxon>
    </lineage>
</organism>
<dbReference type="EMBL" id="CAJVRC010000887">
    <property type="protein sequence ID" value="CAG8905442.1"/>
    <property type="molecule type" value="Genomic_DNA"/>
</dbReference>
<protein>
    <submittedName>
        <fullName evidence="1">Uncharacterized protein</fullName>
    </submittedName>
</protein>
<keyword evidence="2" id="KW-1185">Reference proteome</keyword>
<dbReference type="AlphaFoldDB" id="A0A9W4KEX9"/>